<dbReference type="EMBL" id="GBRH01187536">
    <property type="protein sequence ID" value="JAE10360.1"/>
    <property type="molecule type" value="Transcribed_RNA"/>
</dbReference>
<organism evidence="1">
    <name type="scientific">Arundo donax</name>
    <name type="common">Giant reed</name>
    <name type="synonym">Donax arundinaceus</name>
    <dbReference type="NCBI Taxonomy" id="35708"/>
    <lineage>
        <taxon>Eukaryota</taxon>
        <taxon>Viridiplantae</taxon>
        <taxon>Streptophyta</taxon>
        <taxon>Embryophyta</taxon>
        <taxon>Tracheophyta</taxon>
        <taxon>Spermatophyta</taxon>
        <taxon>Magnoliopsida</taxon>
        <taxon>Liliopsida</taxon>
        <taxon>Poales</taxon>
        <taxon>Poaceae</taxon>
        <taxon>PACMAD clade</taxon>
        <taxon>Arundinoideae</taxon>
        <taxon>Arundineae</taxon>
        <taxon>Arundo</taxon>
    </lineage>
</organism>
<sequence length="121" mass="14091">MKSKFYIESRIDMHQGKERACLSLLHFILAQQLDLDLLDPLRYILVLLAGTSLFYEKWRRRWRCSSVKEKKQVTDEVEDCEIDAGNVADTAWNGRVQHPLRGMVTVGSARMEHVQDVGWRS</sequence>
<proteinExistence type="predicted"/>
<evidence type="ECO:0000313" key="1">
    <source>
        <dbReference type="EMBL" id="JAE10360.1"/>
    </source>
</evidence>
<name>A0A0A9FBC7_ARUDO</name>
<protein>
    <submittedName>
        <fullName evidence="1">Uncharacterized protein</fullName>
    </submittedName>
</protein>
<reference evidence="1" key="2">
    <citation type="journal article" date="2015" name="Data Brief">
        <title>Shoot transcriptome of the giant reed, Arundo donax.</title>
        <authorList>
            <person name="Barrero R.A."/>
            <person name="Guerrero F.D."/>
            <person name="Moolhuijzen P."/>
            <person name="Goolsby J.A."/>
            <person name="Tidwell J."/>
            <person name="Bellgard S.E."/>
            <person name="Bellgard M.I."/>
        </authorList>
    </citation>
    <scope>NUCLEOTIDE SEQUENCE</scope>
    <source>
        <tissue evidence="1">Shoot tissue taken approximately 20 cm above the soil surface</tissue>
    </source>
</reference>
<dbReference type="AlphaFoldDB" id="A0A0A9FBC7"/>
<accession>A0A0A9FBC7</accession>
<reference evidence="1" key="1">
    <citation type="submission" date="2014-09" db="EMBL/GenBank/DDBJ databases">
        <authorList>
            <person name="Magalhaes I.L.F."/>
            <person name="Oliveira U."/>
            <person name="Santos F.R."/>
            <person name="Vidigal T.H.D.A."/>
            <person name="Brescovit A.D."/>
            <person name="Santos A.J."/>
        </authorList>
    </citation>
    <scope>NUCLEOTIDE SEQUENCE</scope>
    <source>
        <tissue evidence="1">Shoot tissue taken approximately 20 cm above the soil surface</tissue>
    </source>
</reference>